<dbReference type="GO" id="GO:0016709">
    <property type="term" value="F:oxidoreductase activity, acting on paired donors, with incorporation or reduction of molecular oxygen, NAD(P)H as one donor, and incorporation of one atom of oxygen"/>
    <property type="evidence" value="ECO:0007669"/>
    <property type="project" value="UniProtKB-ARBA"/>
</dbReference>
<keyword evidence="2" id="KW-0285">Flavoprotein</keyword>
<keyword evidence="3" id="KW-0274">FAD</keyword>
<evidence type="ECO:0000256" key="3">
    <source>
        <dbReference type="ARBA" id="ARBA00022827"/>
    </source>
</evidence>
<dbReference type="GO" id="GO:0071949">
    <property type="term" value="F:FAD binding"/>
    <property type="evidence" value="ECO:0007669"/>
    <property type="project" value="InterPro"/>
</dbReference>
<dbReference type="Pfam" id="PF01494">
    <property type="entry name" value="FAD_binding_3"/>
    <property type="match status" value="1"/>
</dbReference>
<feature type="domain" description="FAD-binding" evidence="4">
    <location>
        <begin position="5"/>
        <end position="340"/>
    </location>
</feature>
<proteinExistence type="predicted"/>
<evidence type="ECO:0000256" key="1">
    <source>
        <dbReference type="ARBA" id="ARBA00001974"/>
    </source>
</evidence>
<organism evidence="5 6">
    <name type="scientific">Aquella oligotrophica</name>
    <dbReference type="NCBI Taxonomy" id="2067065"/>
    <lineage>
        <taxon>Bacteria</taxon>
        <taxon>Pseudomonadati</taxon>
        <taxon>Pseudomonadota</taxon>
        <taxon>Betaproteobacteria</taxon>
        <taxon>Neisseriales</taxon>
        <taxon>Neisseriaceae</taxon>
        <taxon>Aquella</taxon>
    </lineage>
</organism>
<dbReference type="EMBL" id="CP024847">
    <property type="protein sequence ID" value="AUR50986.1"/>
    <property type="molecule type" value="Genomic_DNA"/>
</dbReference>
<comment type="cofactor">
    <cofactor evidence="1">
        <name>FAD</name>
        <dbReference type="ChEBI" id="CHEBI:57692"/>
    </cofactor>
</comment>
<evidence type="ECO:0000259" key="4">
    <source>
        <dbReference type="Pfam" id="PF01494"/>
    </source>
</evidence>
<dbReference type="Gene3D" id="3.30.70.2450">
    <property type="match status" value="1"/>
</dbReference>
<name>A0A2I7N3F0_9NEIS</name>
<dbReference type="InterPro" id="IPR050641">
    <property type="entry name" value="RIFMO-like"/>
</dbReference>
<evidence type="ECO:0000313" key="6">
    <source>
        <dbReference type="Proteomes" id="UP000236655"/>
    </source>
</evidence>
<dbReference type="InterPro" id="IPR002938">
    <property type="entry name" value="FAD-bd"/>
</dbReference>
<protein>
    <recommendedName>
        <fullName evidence="4">FAD-binding domain-containing protein</fullName>
    </recommendedName>
</protein>
<keyword evidence="6" id="KW-1185">Reference proteome</keyword>
<dbReference type="PANTHER" id="PTHR43004:SF19">
    <property type="entry name" value="BINDING MONOOXYGENASE, PUTATIVE (JCVI)-RELATED"/>
    <property type="match status" value="1"/>
</dbReference>
<dbReference type="PRINTS" id="PR00420">
    <property type="entry name" value="RNGMNOXGNASE"/>
</dbReference>
<dbReference type="AlphaFoldDB" id="A0A2I7N3F0"/>
<sequence>MSNPDVLIVGAGPVGLNLGLCLLKQGLSFRIIDKKSGPTTSSNAVGVNCRTMEVWESLGFIDEAIKRGLKVHGTSLYSDSELLNQVKFDLIESKHDFMLALPQAHTEKLLLEELAKNGITVDWEHELTSINQSPEGVTVAIKHNEKDDEFSYRWVVGCDGYRSSVRDLSGLTRACHDLPLHFLMVDAEVSGEISTSTVNILFHDKGMIFMIPMRDSIRVVVEISTDEEYKHLKTCEPDIFREIVAKRYPKINIGRVDWSSAFYIHECLADNYRNGRIFITGDASHTHSPMGGQGMNTGIQDTWNLAWKLGQVKRGEAADTFLDSYSLERRAIGHDVLERSGKLTTMATTTNPILKRLRNFGIHHLADWDIVRSKVANGLSQSNICYENSPLVKHDQVRKSGQLKYPEYQGNKWTLLALNDSKDQLPSYVQIVSVKQLPLHAHYCLIRPDGYTAMYANDITEILEYFRKNHFNLK</sequence>
<reference evidence="6" key="1">
    <citation type="submission" date="2017-11" db="EMBL/GenBank/DDBJ databases">
        <authorList>
            <person name="Chan K.G."/>
            <person name="Lee L.S."/>
        </authorList>
    </citation>
    <scope>NUCLEOTIDE SEQUENCE [LARGE SCALE GENOMIC DNA]</scope>
    <source>
        <strain evidence="6">DSM 100970</strain>
    </source>
</reference>
<evidence type="ECO:0000313" key="5">
    <source>
        <dbReference type="EMBL" id="AUR50986.1"/>
    </source>
</evidence>
<dbReference type="InterPro" id="IPR036188">
    <property type="entry name" value="FAD/NAD-bd_sf"/>
</dbReference>
<dbReference type="Proteomes" id="UP000236655">
    <property type="component" value="Chromosome"/>
</dbReference>
<dbReference type="SUPFAM" id="SSF51905">
    <property type="entry name" value="FAD/NAD(P)-binding domain"/>
    <property type="match status" value="1"/>
</dbReference>
<accession>A0A2I7N3F0</accession>
<dbReference type="KEGG" id="nba:CUN60_01250"/>
<dbReference type="OrthoDB" id="3443359at2"/>
<dbReference type="PANTHER" id="PTHR43004">
    <property type="entry name" value="TRK SYSTEM POTASSIUM UPTAKE PROTEIN"/>
    <property type="match status" value="1"/>
</dbReference>
<gene>
    <name evidence="5" type="ORF">CUN60_01250</name>
</gene>
<evidence type="ECO:0000256" key="2">
    <source>
        <dbReference type="ARBA" id="ARBA00022630"/>
    </source>
</evidence>
<dbReference type="Gene3D" id="3.50.50.60">
    <property type="entry name" value="FAD/NAD(P)-binding domain"/>
    <property type="match status" value="1"/>
</dbReference>
<dbReference type="RefSeq" id="WP_102950286.1">
    <property type="nucleotide sequence ID" value="NZ_CP024847.1"/>
</dbReference>